<evidence type="ECO:0000256" key="1">
    <source>
        <dbReference type="SAM" id="MobiDB-lite"/>
    </source>
</evidence>
<organism evidence="2 3">
    <name type="scientific">Danionella cerebrum</name>
    <dbReference type="NCBI Taxonomy" id="2873325"/>
    <lineage>
        <taxon>Eukaryota</taxon>
        <taxon>Metazoa</taxon>
        <taxon>Chordata</taxon>
        <taxon>Craniata</taxon>
        <taxon>Vertebrata</taxon>
        <taxon>Euteleostomi</taxon>
        <taxon>Actinopterygii</taxon>
        <taxon>Neopterygii</taxon>
        <taxon>Teleostei</taxon>
        <taxon>Ostariophysi</taxon>
        <taxon>Cypriniformes</taxon>
        <taxon>Danionidae</taxon>
        <taxon>Danioninae</taxon>
        <taxon>Danionella</taxon>
    </lineage>
</organism>
<accession>A0A553RI12</accession>
<evidence type="ECO:0000313" key="3">
    <source>
        <dbReference type="Proteomes" id="UP000316079"/>
    </source>
</evidence>
<sequence>MVMDSLRAKMRHHRTPLHFDPTDSCRKNSQRLLCNCLNILGLFLHREEERDFSRADVLAAEGSRKQLLTRGWRFQTNERPRGYGGNGMMADWEKESQREHVIKAELRPFAGQADARDGREDEKKSRLVSHKALMDWGREATMLFRKPRP</sequence>
<feature type="compositionally biased region" description="Basic and acidic residues" evidence="1">
    <location>
        <begin position="114"/>
        <end position="125"/>
    </location>
</feature>
<dbReference type="Proteomes" id="UP000316079">
    <property type="component" value="Unassembled WGS sequence"/>
</dbReference>
<dbReference type="OrthoDB" id="2162994at2759"/>
<proteinExistence type="predicted"/>
<comment type="caution">
    <text evidence="2">The sequence shown here is derived from an EMBL/GenBank/DDBJ whole genome shotgun (WGS) entry which is preliminary data.</text>
</comment>
<evidence type="ECO:0000313" key="2">
    <source>
        <dbReference type="EMBL" id="TRZ01819.1"/>
    </source>
</evidence>
<protein>
    <submittedName>
        <fullName evidence="2">Uncharacterized protein</fullName>
    </submittedName>
</protein>
<keyword evidence="3" id="KW-1185">Reference proteome</keyword>
<dbReference type="EMBL" id="SRMA01024042">
    <property type="protein sequence ID" value="TRZ01819.1"/>
    <property type="molecule type" value="Genomic_DNA"/>
</dbReference>
<reference evidence="2 3" key="1">
    <citation type="journal article" date="2019" name="Sci. Data">
        <title>Hybrid genome assembly and annotation of Danionella translucida.</title>
        <authorList>
            <person name="Kadobianskyi M."/>
            <person name="Schulze L."/>
            <person name="Schuelke M."/>
            <person name="Judkewitz B."/>
        </authorList>
    </citation>
    <scope>NUCLEOTIDE SEQUENCE [LARGE SCALE GENOMIC DNA]</scope>
    <source>
        <strain evidence="2 3">Bolton</strain>
    </source>
</reference>
<feature type="region of interest" description="Disordered" evidence="1">
    <location>
        <begin position="106"/>
        <end position="126"/>
    </location>
</feature>
<dbReference type="AlphaFoldDB" id="A0A553RI12"/>
<name>A0A553RI12_9TELE</name>
<gene>
    <name evidence="2" type="ORF">DNTS_026170</name>
</gene>